<dbReference type="OrthoDB" id="549737at2759"/>
<evidence type="ECO:0000256" key="2">
    <source>
        <dbReference type="SAM" id="MobiDB-lite"/>
    </source>
</evidence>
<dbReference type="GO" id="GO:0012507">
    <property type="term" value="C:ER to Golgi transport vesicle membrane"/>
    <property type="evidence" value="ECO:0007669"/>
    <property type="project" value="TreeGrafter"/>
</dbReference>
<evidence type="ECO:0000313" key="4">
    <source>
        <dbReference type="Proteomes" id="UP000232323"/>
    </source>
</evidence>
<sequence length="648" mass="71867">MAEENAVNMKEEKEEVPVEAENAAELADDHMELNAGVENVEEEHRVEEELHAEEEQHVEDGQHIEEPPAEIDAVLQPELEEAPLGYGEDAPQQEVDGLYGYPVAGELEQQPGEEENQQAYLPPLEEVTPLQDHYEQAGEYYDAVPAEDPLNADYQAGQDQYGDQQYNYEMPAGVETEAQPPAEAHYVEQYSEQPAAELDPYSQYNAMPQELPMAPPPPEPAAPAIDIDALLAGERERHEQQLKMESAAREELEDMILRIEKHFKAEQAARKKAEELLQAAIAAEMDAKNKLEDIMKKRQQEQKLLDEERAAISRERHALESMRQEFDSELQAARGEVAKAQEALAGSEERIRAAEQVERARLEAEYQTRVATIQAELERTRDEMAYRTMMMQDEMEKWRQQASMTANAVMEAKNEVQERKRELDNTKEKMDRLLDKLIVGRERGIELSGAIASNQRMMGYLPGMGSMGMPSMGMPPGMGMSPGIAGMGFQGMSMPSAGPHSLPPMMMKPAPPGVQTGPGAQGPWMMAPGMMPPAPSQKIKLPPVQQQDGASYAVQEAAQQQNQYYQAEVEPESSPVNSQYAHVQSKFAQSAAAAAAKGKPKAVNKKKKADRFEEASKEASRNAAMSRALTPGIPRTRGIASLLHSQLG</sequence>
<accession>A0A250X372</accession>
<feature type="region of interest" description="Disordered" evidence="2">
    <location>
        <begin position="1"/>
        <end position="20"/>
    </location>
</feature>
<dbReference type="GO" id="GO:0048211">
    <property type="term" value="P:Golgi vesicle docking"/>
    <property type="evidence" value="ECO:0007669"/>
    <property type="project" value="TreeGrafter"/>
</dbReference>
<feature type="compositionally biased region" description="Basic residues" evidence="2">
    <location>
        <begin position="598"/>
        <end position="609"/>
    </location>
</feature>
<feature type="compositionally biased region" description="Basic and acidic residues" evidence="2">
    <location>
        <begin position="610"/>
        <end position="620"/>
    </location>
</feature>
<evidence type="ECO:0000256" key="1">
    <source>
        <dbReference type="SAM" id="Coils"/>
    </source>
</evidence>
<dbReference type="Proteomes" id="UP000232323">
    <property type="component" value="Unassembled WGS sequence"/>
</dbReference>
<feature type="region of interest" description="Disordered" evidence="2">
    <location>
        <begin position="592"/>
        <end position="648"/>
    </location>
</feature>
<dbReference type="GO" id="GO:0005795">
    <property type="term" value="C:Golgi stack"/>
    <property type="evidence" value="ECO:0007669"/>
    <property type="project" value="TreeGrafter"/>
</dbReference>
<dbReference type="PANTHER" id="PTHR10013:SF0">
    <property type="entry name" value="GENERAL VESICULAR TRANSPORT FACTOR P115"/>
    <property type="match status" value="1"/>
</dbReference>
<feature type="compositionally biased region" description="Basic and acidic residues" evidence="2">
    <location>
        <begin position="42"/>
        <end position="66"/>
    </location>
</feature>
<dbReference type="PANTHER" id="PTHR10013">
    <property type="entry name" value="GENERAL VESICULAR TRANSPORT FACTOR P115"/>
    <property type="match status" value="1"/>
</dbReference>
<keyword evidence="1" id="KW-0175">Coiled coil</keyword>
<evidence type="ECO:0000313" key="3">
    <source>
        <dbReference type="EMBL" id="GAX77524.1"/>
    </source>
</evidence>
<protein>
    <submittedName>
        <fullName evidence="3">Uncharacterized protein</fullName>
    </submittedName>
</protein>
<dbReference type="GO" id="GO:0006886">
    <property type="term" value="P:intracellular protein transport"/>
    <property type="evidence" value="ECO:0007669"/>
    <property type="project" value="TreeGrafter"/>
</dbReference>
<dbReference type="InterPro" id="IPR024095">
    <property type="entry name" value="Vesicle_P115"/>
</dbReference>
<proteinExistence type="predicted"/>
<dbReference type="GO" id="GO:0006888">
    <property type="term" value="P:endoplasmic reticulum to Golgi vesicle-mediated transport"/>
    <property type="evidence" value="ECO:0007669"/>
    <property type="project" value="TreeGrafter"/>
</dbReference>
<reference evidence="3 4" key="1">
    <citation type="submission" date="2017-08" db="EMBL/GenBank/DDBJ databases">
        <title>Acidophilic green algal genome provides insights into adaptation to an acidic environment.</title>
        <authorList>
            <person name="Hirooka S."/>
            <person name="Hirose Y."/>
            <person name="Kanesaki Y."/>
            <person name="Higuchi S."/>
            <person name="Fujiwara T."/>
            <person name="Onuma R."/>
            <person name="Era A."/>
            <person name="Ohbayashi R."/>
            <person name="Uzuka A."/>
            <person name="Nozaki H."/>
            <person name="Yoshikawa H."/>
            <person name="Miyagishima S.Y."/>
        </authorList>
    </citation>
    <scope>NUCLEOTIDE SEQUENCE [LARGE SCALE GENOMIC DNA]</scope>
    <source>
        <strain evidence="3 4">NIES-2499</strain>
    </source>
</reference>
<comment type="caution">
    <text evidence="3">The sequence shown here is derived from an EMBL/GenBank/DDBJ whole genome shotgun (WGS) entry which is preliminary data.</text>
</comment>
<dbReference type="GO" id="GO:0061025">
    <property type="term" value="P:membrane fusion"/>
    <property type="evidence" value="ECO:0007669"/>
    <property type="project" value="TreeGrafter"/>
</dbReference>
<feature type="coiled-coil region" evidence="1">
    <location>
        <begin position="235"/>
        <end position="436"/>
    </location>
</feature>
<dbReference type="AlphaFoldDB" id="A0A250X372"/>
<gene>
    <name evidence="3" type="ORF">CEUSTIGMA_g4968.t1</name>
</gene>
<dbReference type="GO" id="GO:0005783">
    <property type="term" value="C:endoplasmic reticulum"/>
    <property type="evidence" value="ECO:0007669"/>
    <property type="project" value="TreeGrafter"/>
</dbReference>
<feature type="region of interest" description="Disordered" evidence="2">
    <location>
        <begin position="38"/>
        <end position="70"/>
    </location>
</feature>
<dbReference type="EMBL" id="BEGY01000025">
    <property type="protein sequence ID" value="GAX77524.1"/>
    <property type="molecule type" value="Genomic_DNA"/>
</dbReference>
<keyword evidence="4" id="KW-1185">Reference proteome</keyword>
<name>A0A250X372_9CHLO</name>
<dbReference type="STRING" id="1157962.A0A250X372"/>
<organism evidence="3 4">
    <name type="scientific">Chlamydomonas eustigma</name>
    <dbReference type="NCBI Taxonomy" id="1157962"/>
    <lineage>
        <taxon>Eukaryota</taxon>
        <taxon>Viridiplantae</taxon>
        <taxon>Chlorophyta</taxon>
        <taxon>core chlorophytes</taxon>
        <taxon>Chlorophyceae</taxon>
        <taxon>CS clade</taxon>
        <taxon>Chlamydomonadales</taxon>
        <taxon>Chlamydomonadaceae</taxon>
        <taxon>Chlamydomonas</taxon>
    </lineage>
</organism>